<dbReference type="Gene3D" id="6.10.340.10">
    <property type="match status" value="1"/>
</dbReference>
<gene>
    <name evidence="10" type="ORF">BC6307_02510</name>
</gene>
<feature type="transmembrane region" description="Helical" evidence="7">
    <location>
        <begin position="20"/>
        <end position="43"/>
    </location>
</feature>
<keyword evidence="11" id="KW-1185">Reference proteome</keyword>
<feature type="domain" description="HAMP" evidence="9">
    <location>
        <begin position="206"/>
        <end position="259"/>
    </location>
</feature>
<keyword evidence="3 7" id="KW-0472">Membrane</keyword>
<dbReference type="CDD" id="cd06225">
    <property type="entry name" value="HAMP"/>
    <property type="match status" value="1"/>
</dbReference>
<dbReference type="STRING" id="1314751.GCA_001591425_03152"/>
<evidence type="ECO:0000259" key="8">
    <source>
        <dbReference type="PROSITE" id="PS50111"/>
    </source>
</evidence>
<dbReference type="SUPFAM" id="SSF58104">
    <property type="entry name" value="Methyl-accepting chemotaxis protein (MCP) signaling domain"/>
    <property type="match status" value="1"/>
</dbReference>
<dbReference type="AlphaFoldDB" id="A0A223KL86"/>
<evidence type="ECO:0000256" key="5">
    <source>
        <dbReference type="ARBA" id="ARBA00029447"/>
    </source>
</evidence>
<reference evidence="10 11" key="1">
    <citation type="submission" date="2016-12" db="EMBL/GenBank/DDBJ databases">
        <title>The whole genome sequencing and assembly of Bacillus cohnii DSM 6307T strain.</title>
        <authorList>
            <person name="Lee Y.-J."/>
            <person name="Yi H."/>
            <person name="Bahn Y.-S."/>
            <person name="Kim J.F."/>
            <person name="Lee D.-W."/>
        </authorList>
    </citation>
    <scope>NUCLEOTIDE SEQUENCE [LARGE SCALE GENOMIC DNA]</scope>
    <source>
        <strain evidence="10 11">DSM 6307</strain>
    </source>
</reference>
<dbReference type="SMART" id="SM00283">
    <property type="entry name" value="MA"/>
    <property type="match status" value="1"/>
</dbReference>
<sequence>MLKGVFIKIKNVLEDFTLGARLLTIVISIFILSIGVVGISSYFNTKNFALETIENRLVREAEVMAYISENLKFLYISEESYFQQQLEINVRYQQNKLKEEGIESNYFYIVDEQVFPFKVSESVDPKFSEELIKHISESRTGTRHERIAGTNYTIVYHDLKEINGIYVMLIPTNTYLGSVSSMATFNVIASIIGTIIFIIIISLFVRTVTRPLTSLRNTMRGVREGNLQKIVNAQTTVPEIVSLSKSYNSMIDQMKTILQEINHTTKELESTGQLLNHSSENTLNSSQQLIEAINTVRIGAEQTASHSEYSVNNFKEMNERITLMINNMENVFQSSKTMNGSANDGERNIDTLMSTIHRFKNDFALLTDTIKEVNSNSKSISKLVEIIHNITEQTKLLALNASIEAARAGDAGRGFAVVATEIRKLADQSSLAATEITDTITNMENITVVATEQFDEILIKLNTNIEMASNSKASFDVLMTEIHGLNNFLNLIEKELKNVEEVFPELEQATVNLLSVSQETSASTEEMFSISENQIEQMERTNEIGKALHTLSGTLSSKTKRFTVEQ</sequence>
<evidence type="ECO:0000256" key="1">
    <source>
        <dbReference type="ARBA" id="ARBA00004236"/>
    </source>
</evidence>
<keyword evidence="4 6" id="KW-0807">Transducer</keyword>
<feature type="domain" description="Methyl-accepting transducer" evidence="8">
    <location>
        <begin position="278"/>
        <end position="528"/>
    </location>
</feature>
<keyword evidence="2" id="KW-1003">Cell membrane</keyword>
<dbReference type="PANTHER" id="PTHR32089">
    <property type="entry name" value="METHYL-ACCEPTING CHEMOTAXIS PROTEIN MCPB"/>
    <property type="match status" value="1"/>
</dbReference>
<evidence type="ECO:0000313" key="11">
    <source>
        <dbReference type="Proteomes" id="UP000215224"/>
    </source>
</evidence>
<dbReference type="PROSITE" id="PS50885">
    <property type="entry name" value="HAMP"/>
    <property type="match status" value="1"/>
</dbReference>
<dbReference type="PANTHER" id="PTHR32089:SF112">
    <property type="entry name" value="LYSOZYME-LIKE PROTEIN-RELATED"/>
    <property type="match status" value="1"/>
</dbReference>
<dbReference type="Pfam" id="PF00672">
    <property type="entry name" value="HAMP"/>
    <property type="match status" value="1"/>
</dbReference>
<dbReference type="InterPro" id="IPR003660">
    <property type="entry name" value="HAMP_dom"/>
</dbReference>
<dbReference type="EMBL" id="CP018866">
    <property type="protein sequence ID" value="AST90232.1"/>
    <property type="molecule type" value="Genomic_DNA"/>
</dbReference>
<dbReference type="PROSITE" id="PS50111">
    <property type="entry name" value="CHEMOTAXIS_TRANSDUC_2"/>
    <property type="match status" value="1"/>
</dbReference>
<evidence type="ECO:0000256" key="2">
    <source>
        <dbReference type="ARBA" id="ARBA00022475"/>
    </source>
</evidence>
<dbReference type="Gene3D" id="1.10.287.950">
    <property type="entry name" value="Methyl-accepting chemotaxis protein"/>
    <property type="match status" value="1"/>
</dbReference>
<evidence type="ECO:0000259" key="9">
    <source>
        <dbReference type="PROSITE" id="PS50885"/>
    </source>
</evidence>
<evidence type="ECO:0000256" key="4">
    <source>
        <dbReference type="ARBA" id="ARBA00023224"/>
    </source>
</evidence>
<comment type="subcellular location">
    <subcellularLocation>
        <location evidence="1">Cell membrane</location>
    </subcellularLocation>
</comment>
<dbReference type="SUPFAM" id="SSF158472">
    <property type="entry name" value="HAMP domain-like"/>
    <property type="match status" value="1"/>
</dbReference>
<feature type="transmembrane region" description="Helical" evidence="7">
    <location>
        <begin position="183"/>
        <end position="205"/>
    </location>
</feature>
<dbReference type="InterPro" id="IPR004089">
    <property type="entry name" value="MCPsignal_dom"/>
</dbReference>
<evidence type="ECO:0000256" key="6">
    <source>
        <dbReference type="PROSITE-ProRule" id="PRU00284"/>
    </source>
</evidence>
<evidence type="ECO:0000313" key="10">
    <source>
        <dbReference type="EMBL" id="AST90232.1"/>
    </source>
</evidence>
<accession>A0A223KL86</accession>
<comment type="similarity">
    <text evidence="5">Belongs to the methyl-accepting chemotaxis (MCP) protein family.</text>
</comment>
<keyword evidence="7" id="KW-0812">Transmembrane</keyword>
<dbReference type="Proteomes" id="UP000215224">
    <property type="component" value="Chromosome"/>
</dbReference>
<dbReference type="GO" id="GO:0005886">
    <property type="term" value="C:plasma membrane"/>
    <property type="evidence" value="ECO:0007669"/>
    <property type="project" value="UniProtKB-SubCell"/>
</dbReference>
<evidence type="ECO:0000256" key="3">
    <source>
        <dbReference type="ARBA" id="ARBA00023136"/>
    </source>
</evidence>
<protein>
    <recommendedName>
        <fullName evidence="12">Methyl-accepting chemotaxis protein</fullName>
    </recommendedName>
</protein>
<dbReference type="Pfam" id="PF00015">
    <property type="entry name" value="MCPsignal"/>
    <property type="match status" value="1"/>
</dbReference>
<organism evidence="10 11">
    <name type="scientific">Sutcliffiella cohnii</name>
    <dbReference type="NCBI Taxonomy" id="33932"/>
    <lineage>
        <taxon>Bacteria</taxon>
        <taxon>Bacillati</taxon>
        <taxon>Bacillota</taxon>
        <taxon>Bacilli</taxon>
        <taxon>Bacillales</taxon>
        <taxon>Bacillaceae</taxon>
        <taxon>Sutcliffiella</taxon>
    </lineage>
</organism>
<dbReference type="GO" id="GO:0007165">
    <property type="term" value="P:signal transduction"/>
    <property type="evidence" value="ECO:0007669"/>
    <property type="project" value="UniProtKB-KW"/>
</dbReference>
<dbReference type="SMART" id="SM00304">
    <property type="entry name" value="HAMP"/>
    <property type="match status" value="1"/>
</dbReference>
<keyword evidence="7" id="KW-1133">Transmembrane helix</keyword>
<name>A0A223KL86_9BACI</name>
<dbReference type="KEGG" id="bcoh:BC6307_02510"/>
<evidence type="ECO:0008006" key="12">
    <source>
        <dbReference type="Google" id="ProtNLM"/>
    </source>
</evidence>
<evidence type="ECO:0000256" key="7">
    <source>
        <dbReference type="SAM" id="Phobius"/>
    </source>
</evidence>
<proteinExistence type="inferred from homology"/>